<evidence type="ECO:0000256" key="2">
    <source>
        <dbReference type="SAM" id="Phobius"/>
    </source>
</evidence>
<sequence length="1485" mass="155238">MLVGRGYVSIRPEFEGDWSRQANARASSAGRSGGGAFSKAFGTALSGGMRGIMGGLGTSLAAGVVPAGAAIAALAPALATAGTAAGALKLGLSGVGEAFKAAFADSSAQASQAASATRAVESAQRGLANAQRGLAQARVDAAKRVQDAQRQVADAERDLSDAQRDARDVQGDLNDARREAARTLEDMNQRLAESRLDEKDAVLRLKEAEKELKAAQQKPGTDPADLERLQLSYERAQLNLKEQQRDTKRLADDTAKANKAGINGSEQVVAAKQRISAANEAVADKERALADAQRGVTDARADGARQISDAQRQVAEAAQAVADAQAAAAAQTSKLDEAMSKLAPNARSFVNAVRGLAPAWTGMRLSVQNALFQGLDGTVRTLAGATIPVLQKRLTETGTIWNQIAKSAAGAVTDMGKSGMLDTILKGANDNLRVFKDTPRQLITAFGQLTVAAQPAFNGLMQGFAGSIESATGRLGAAFESGGLKTAIDTAFGILGQLGGILGDAMGAVGNIMKAASDAGSQALAVVGSLFAELRRITAMPEVQAALRTIFASIAQIAGAIAPVIGSVLQAVMPLLAAIAPVVAQLAQALGPVLSQLATQLGKALAPIIDALLPILTMVGDAVVQIMQAITPLLAPIGQLLGTIISALMPVLGPIIDLVVDLVGVLVGPLNQIIQQFIPYIGLLGQILGQVFGALQPLFAPLTDIIGHLVQVFADLYVQLIQTFMQVLMPLMPVITQLAGLIVTLAMQVIQALMPSLDQLIGAGLQLMQAILPLLPMVAQLTALLLGLLTKALAVILPPLISFAGWLVSVLAGALSTVIGWVSSLVTWLTKNLGPAFKWLNEKVVQPAWAAIRAGISAAWTFIRDKILSPMKTFFTVTVPGWAATLKNKVVGSFRLVLDGMGIVWSSIKKNILSPIRTFFTQTVPGWATTLKDRLVGAFDAARKGIGKAFDKIREATKRPVKWVIDVVYNQGVRGLWNAAAKVLPIDKLPAFKPKGWARGGVLPGYQSRKRDDVLTPMRSGEGVLVPEVVRGIGPGTIHALNDAGNRGGTGAVRRLLGYAEGGIVGHHGGIDDWFGGTLDKLGNLVSKGKDWVLGGVYKAAQLAAKPIRDLISKIPGGTTGFGALAKALPTSLLNKALAFIKGSEDSQMGGGQWVKPVDAKYGTKFGVTGRMWSSGRHTGLDFPAAVGKAVHAVANGQIASARSGGPYGNHILVNHGHGLQSLYAHLSAMVKRDGAVQAGQTIGRVGATGNVTGPHLHLEARVNGKPVDPMPYLTGGGSGSGGKGVQRWRGVVNQALGLVGQPRSLANTTLRRMNQESGGDPNIVNRWDSNWKAGHPSVGLMQVIGPTFRAHAGRFRNTGPFSYGVSTMPLANVYSSMRYALATYGSLSRAYNRPGGYDSGGWLGPGQIGVNNLRQPEAVLTPAQWRTMQSVAAAGTTGGLQAGDALRLVVDDHEFTAYIDGRADGRVVDFNRMVMNSGKGGRRL</sequence>
<dbReference type="InterPro" id="IPR016024">
    <property type="entry name" value="ARM-type_fold"/>
</dbReference>
<keyword evidence="2" id="KW-0472">Membrane</keyword>
<dbReference type="InterPro" id="IPR011055">
    <property type="entry name" value="Dup_hybrid_motif"/>
</dbReference>
<keyword evidence="5" id="KW-1185">Reference proteome</keyword>
<proteinExistence type="predicted"/>
<dbReference type="CDD" id="cd12797">
    <property type="entry name" value="M23_peptidase"/>
    <property type="match status" value="1"/>
</dbReference>
<protein>
    <submittedName>
        <fullName evidence="4">Peptidoglycan DD-metalloendopeptidase family protein</fullName>
    </submittedName>
</protein>
<dbReference type="PANTHER" id="PTHR21666:SF270">
    <property type="entry name" value="MUREIN HYDROLASE ACTIVATOR ENVC"/>
    <property type="match status" value="1"/>
</dbReference>
<dbReference type="PANTHER" id="PTHR21666">
    <property type="entry name" value="PEPTIDASE-RELATED"/>
    <property type="match status" value="1"/>
</dbReference>
<dbReference type="EMBL" id="CP043959">
    <property type="protein sequence ID" value="QER88607.1"/>
    <property type="molecule type" value="Genomic_DNA"/>
</dbReference>
<dbReference type="SUPFAM" id="SSF48371">
    <property type="entry name" value="ARM repeat"/>
    <property type="match status" value="1"/>
</dbReference>
<feature type="transmembrane region" description="Helical" evidence="2">
    <location>
        <begin position="731"/>
        <end position="750"/>
    </location>
</feature>
<keyword evidence="2" id="KW-1133">Transmembrane helix</keyword>
<feature type="transmembrane region" description="Helical" evidence="2">
    <location>
        <begin position="770"/>
        <end position="789"/>
    </location>
</feature>
<reference evidence="4 5" key="1">
    <citation type="submission" date="2019-09" db="EMBL/GenBank/DDBJ databases">
        <title>Draft genome sequence of the Ebosin-producing strain Streptomyces sp. 139.</title>
        <authorList>
            <person name="Ai L."/>
            <person name="Geng M."/>
            <person name="Ma M."/>
            <person name="Bai L."/>
        </authorList>
    </citation>
    <scope>NUCLEOTIDE SEQUENCE [LARGE SCALE GENOMIC DNA]</scope>
    <source>
        <strain evidence="4 5">139</strain>
    </source>
</reference>
<feature type="transmembrane region" description="Helical" evidence="2">
    <location>
        <begin position="705"/>
        <end position="724"/>
    </location>
</feature>
<dbReference type="CDD" id="cd13402">
    <property type="entry name" value="LT_TF-like"/>
    <property type="match status" value="1"/>
</dbReference>
<name>A0ABX5ZXY9_STRTE</name>
<feature type="transmembrane region" description="Helical" evidence="2">
    <location>
        <begin position="640"/>
        <end position="665"/>
    </location>
</feature>
<dbReference type="Pfam" id="PF01551">
    <property type="entry name" value="Peptidase_M23"/>
    <property type="match status" value="1"/>
</dbReference>
<evidence type="ECO:0000259" key="3">
    <source>
        <dbReference type="Pfam" id="PF01551"/>
    </source>
</evidence>
<evidence type="ECO:0000313" key="5">
    <source>
        <dbReference type="Proteomes" id="UP000324308"/>
    </source>
</evidence>
<dbReference type="InterPro" id="IPR050570">
    <property type="entry name" value="Cell_wall_metabolism_enzyme"/>
</dbReference>
<gene>
    <name evidence="4" type="ORF">F3L20_24590</name>
</gene>
<keyword evidence="2" id="KW-0812">Transmembrane</keyword>
<feature type="region of interest" description="Disordered" evidence="1">
    <location>
        <begin position="148"/>
        <end position="174"/>
    </location>
</feature>
<dbReference type="Gene3D" id="2.70.70.10">
    <property type="entry name" value="Glucose Permease (Domain IIA)"/>
    <property type="match status" value="1"/>
</dbReference>
<dbReference type="SUPFAM" id="SSF51261">
    <property type="entry name" value="Duplicated hybrid motif"/>
    <property type="match status" value="1"/>
</dbReference>
<accession>A0ABX5ZXY9</accession>
<evidence type="ECO:0000313" key="4">
    <source>
        <dbReference type="EMBL" id="QER88607.1"/>
    </source>
</evidence>
<dbReference type="InterPro" id="IPR016047">
    <property type="entry name" value="M23ase_b-sheet_dom"/>
</dbReference>
<dbReference type="Proteomes" id="UP000324308">
    <property type="component" value="Chromosome"/>
</dbReference>
<feature type="transmembrane region" description="Helical" evidence="2">
    <location>
        <begin position="801"/>
        <end position="824"/>
    </location>
</feature>
<dbReference type="SUPFAM" id="SSF53955">
    <property type="entry name" value="Lysozyme-like"/>
    <property type="match status" value="1"/>
</dbReference>
<organism evidence="4 5">
    <name type="scientific">Streptomyces tendae</name>
    <dbReference type="NCBI Taxonomy" id="1932"/>
    <lineage>
        <taxon>Bacteria</taxon>
        <taxon>Bacillati</taxon>
        <taxon>Actinomycetota</taxon>
        <taxon>Actinomycetes</taxon>
        <taxon>Kitasatosporales</taxon>
        <taxon>Streptomycetaceae</taxon>
        <taxon>Streptomyces</taxon>
    </lineage>
</organism>
<evidence type="ECO:0000256" key="1">
    <source>
        <dbReference type="SAM" id="MobiDB-lite"/>
    </source>
</evidence>
<dbReference type="InterPro" id="IPR023346">
    <property type="entry name" value="Lysozyme-like_dom_sf"/>
</dbReference>
<feature type="domain" description="M23ase beta-sheet core" evidence="3">
    <location>
        <begin position="1177"/>
        <end position="1270"/>
    </location>
</feature>